<reference evidence="5 6" key="1">
    <citation type="submission" date="2021-01" db="EMBL/GenBank/DDBJ databases">
        <title>Genomic Encyclopedia of Type Strains, Phase IV (KMG-IV): sequencing the most valuable type-strain genomes for metagenomic binning, comparative biology and taxonomic classification.</title>
        <authorList>
            <person name="Goeker M."/>
        </authorList>
    </citation>
    <scope>NUCLEOTIDE SEQUENCE [LARGE SCALE GENOMIC DNA]</scope>
    <source>
        <strain evidence="5 6">DSM 25879</strain>
    </source>
</reference>
<dbReference type="RefSeq" id="WP_204419344.1">
    <property type="nucleotide sequence ID" value="NZ_JAFBED010000013.1"/>
</dbReference>
<dbReference type="InterPro" id="IPR037274">
    <property type="entry name" value="Znf_CHY_sf"/>
</dbReference>
<evidence type="ECO:0000256" key="3">
    <source>
        <dbReference type="ARBA" id="ARBA00022833"/>
    </source>
</evidence>
<name>A0ABS2P6P9_9BACI</name>
<organism evidence="5 6">
    <name type="scientific">Sutcliffiella tianshenii</name>
    <dbReference type="NCBI Taxonomy" id="1463404"/>
    <lineage>
        <taxon>Bacteria</taxon>
        <taxon>Bacillati</taxon>
        <taxon>Bacillota</taxon>
        <taxon>Bacilli</taxon>
        <taxon>Bacillales</taxon>
        <taxon>Bacillaceae</taxon>
        <taxon>Sutcliffiella</taxon>
    </lineage>
</organism>
<dbReference type="SUPFAM" id="SSF161219">
    <property type="entry name" value="CHY zinc finger-like"/>
    <property type="match status" value="1"/>
</dbReference>
<proteinExistence type="predicted"/>
<evidence type="ECO:0000256" key="2">
    <source>
        <dbReference type="ARBA" id="ARBA00022771"/>
    </source>
</evidence>
<dbReference type="PANTHER" id="PTHR28082">
    <property type="entry name" value="ZINC FINGER PROTEIN"/>
    <property type="match status" value="1"/>
</dbReference>
<dbReference type="InterPro" id="IPR008913">
    <property type="entry name" value="Znf_CHY"/>
</dbReference>
<dbReference type="PIRSF" id="PIRSF017292">
    <property type="entry name" value="UCP017292_Znf_CHY"/>
    <property type="match status" value="1"/>
</dbReference>
<keyword evidence="1" id="KW-0479">Metal-binding</keyword>
<gene>
    <name evidence="5" type="ORF">JOC95_003995</name>
</gene>
<keyword evidence="2" id="KW-0863">Zinc-finger</keyword>
<feature type="domain" description="CHY-type" evidence="4">
    <location>
        <begin position="13"/>
        <end position="94"/>
    </location>
</feature>
<keyword evidence="6" id="KW-1185">Reference proteome</keyword>
<dbReference type="InterPro" id="IPR052604">
    <property type="entry name" value="Mito_Tim_assembly_helper"/>
</dbReference>
<dbReference type="PROSITE" id="PS51266">
    <property type="entry name" value="ZF_CHY"/>
    <property type="match status" value="1"/>
</dbReference>
<accession>A0ABS2P6P9</accession>
<comment type="caution">
    <text evidence="5">The sequence shown here is derived from an EMBL/GenBank/DDBJ whole genome shotgun (WGS) entry which is preliminary data.</text>
</comment>
<dbReference type="Proteomes" id="UP000737402">
    <property type="component" value="Unassembled WGS sequence"/>
</dbReference>
<protein>
    <submittedName>
        <fullName evidence="5">CHY-type Zn-finger protein</fullName>
    </submittedName>
</protein>
<sequence>MHDRKEATVYGQTVDNETRCVHYQSRKDIIAIKFYCCQTYFPCYQCHDEHSDHPAQVWPKQNFGDKAILCGVCQNELTIHEYLGCNSTCPKCSSPFNPGCQLHYHLYFEIEK</sequence>
<evidence type="ECO:0000313" key="6">
    <source>
        <dbReference type="Proteomes" id="UP000737402"/>
    </source>
</evidence>
<dbReference type="InterPro" id="IPR016694">
    <property type="entry name" value="UCP017292"/>
</dbReference>
<evidence type="ECO:0000313" key="5">
    <source>
        <dbReference type="EMBL" id="MBM7622085.1"/>
    </source>
</evidence>
<evidence type="ECO:0000259" key="4">
    <source>
        <dbReference type="PROSITE" id="PS51266"/>
    </source>
</evidence>
<dbReference type="Pfam" id="PF05495">
    <property type="entry name" value="zf-CHY"/>
    <property type="match status" value="1"/>
</dbReference>
<dbReference type="EMBL" id="JAFBED010000013">
    <property type="protein sequence ID" value="MBM7622085.1"/>
    <property type="molecule type" value="Genomic_DNA"/>
</dbReference>
<dbReference type="PANTHER" id="PTHR28082:SF1">
    <property type="entry name" value="HELPER OF TIM PROTEIN 13"/>
    <property type="match status" value="1"/>
</dbReference>
<evidence type="ECO:0000256" key="1">
    <source>
        <dbReference type="ARBA" id="ARBA00022723"/>
    </source>
</evidence>
<keyword evidence="3" id="KW-0862">Zinc</keyword>